<feature type="domain" description="BTB" evidence="2">
    <location>
        <begin position="16"/>
        <end position="112"/>
    </location>
</feature>
<name>A0AAV0KPU1_9ROSI</name>
<dbReference type="Gene3D" id="3.30.710.10">
    <property type="entry name" value="Potassium Channel Kv1.1, Chain A"/>
    <property type="match status" value="1"/>
</dbReference>
<dbReference type="InterPro" id="IPR036322">
    <property type="entry name" value="WD40_repeat_dom_sf"/>
</dbReference>
<dbReference type="InterPro" id="IPR000210">
    <property type="entry name" value="BTB/POZ_dom"/>
</dbReference>
<sequence length="479" mass="51852">MENGNFQPPASGGGGHRIKLNVGGKLFQTTVSTLQSSGPDSVLAALSTRPGPDPVFIDRDPDIFSVFLSLLRSNRLPSTARRFSKQELAEEAAYYGIESQLRLAMAPPPLSGIDASVVETIRPASEGLPSAFTTAADDGSIWIAHGGQVSAYDWNLTHSSTIRTHLDDITSICRVWPDVAAVGSEPSAGLHFYNFSSSRHIGSTHWTDPSDPRIYKARVTAVTSSPDNVFASFDCPHRENCILLVDKTTLQVASEIGRQSGSQAKNIVPGKLTWLPTTGVIIGTAVTSGAFGYSGYIRIWDPRSGDVVWETNEPGSGRSSRFGDSFADAAVDVEESTLFKVCSKSGDVAVADIRHLGDDPWVYLEDKNPSMRYTGEPGVSNVLHCYKGQVFVGRDGALEVWSRVHEKEGSREFGEVEGGRAITEDMYRRNYVDKVEDSAKGIIRKIEGGGNRLFVSREDVEGIEVWESSNLSDAVAVSS</sequence>
<evidence type="ECO:0000256" key="1">
    <source>
        <dbReference type="ARBA" id="ARBA00004906"/>
    </source>
</evidence>
<organism evidence="3 4">
    <name type="scientific">Linum tenue</name>
    <dbReference type="NCBI Taxonomy" id="586396"/>
    <lineage>
        <taxon>Eukaryota</taxon>
        <taxon>Viridiplantae</taxon>
        <taxon>Streptophyta</taxon>
        <taxon>Embryophyta</taxon>
        <taxon>Tracheophyta</taxon>
        <taxon>Spermatophyta</taxon>
        <taxon>Magnoliopsida</taxon>
        <taxon>eudicotyledons</taxon>
        <taxon>Gunneridae</taxon>
        <taxon>Pentapetalae</taxon>
        <taxon>rosids</taxon>
        <taxon>fabids</taxon>
        <taxon>Malpighiales</taxon>
        <taxon>Linaceae</taxon>
        <taxon>Linum</taxon>
    </lineage>
</organism>
<dbReference type="AlphaFoldDB" id="A0AAV0KPU1"/>
<dbReference type="Proteomes" id="UP001154282">
    <property type="component" value="Unassembled WGS sequence"/>
</dbReference>
<dbReference type="SUPFAM" id="SSF50978">
    <property type="entry name" value="WD40 repeat-like"/>
    <property type="match status" value="1"/>
</dbReference>
<comment type="caution">
    <text evidence="3">The sequence shown here is derived from an EMBL/GenBank/DDBJ whole genome shotgun (WGS) entry which is preliminary data.</text>
</comment>
<accession>A0AAV0KPU1</accession>
<dbReference type="PANTHER" id="PTHR11145">
    <property type="entry name" value="BTB/POZ DOMAIN-CONTAINING ADAPTER FOR CUL3-MEDIATED RHOA DEGRADATION PROTEIN FAMILY MEMBER"/>
    <property type="match status" value="1"/>
</dbReference>
<evidence type="ECO:0000313" key="3">
    <source>
        <dbReference type="EMBL" id="CAI0424317.1"/>
    </source>
</evidence>
<evidence type="ECO:0000313" key="4">
    <source>
        <dbReference type="Proteomes" id="UP001154282"/>
    </source>
</evidence>
<gene>
    <name evidence="3" type="ORF">LITE_LOCUS19899</name>
</gene>
<dbReference type="InterPro" id="IPR045068">
    <property type="entry name" value="BACURD1-3"/>
</dbReference>
<dbReference type="InterPro" id="IPR057441">
    <property type="entry name" value="Beta_prop_At2g24240"/>
</dbReference>
<dbReference type="Pfam" id="PF25279">
    <property type="entry name" value="Beta_prop_At2g24240"/>
    <property type="match status" value="1"/>
</dbReference>
<dbReference type="Pfam" id="PF02214">
    <property type="entry name" value="BTB_2"/>
    <property type="match status" value="1"/>
</dbReference>
<evidence type="ECO:0000259" key="2">
    <source>
        <dbReference type="SMART" id="SM00225"/>
    </source>
</evidence>
<proteinExistence type="predicted"/>
<dbReference type="CDD" id="cd18316">
    <property type="entry name" value="BTB_POZ_KCTD-like"/>
    <property type="match status" value="1"/>
</dbReference>
<keyword evidence="4" id="KW-1185">Reference proteome</keyword>
<dbReference type="PANTHER" id="PTHR11145:SF8">
    <property type="entry name" value="RE57120P"/>
    <property type="match status" value="1"/>
</dbReference>
<dbReference type="InterPro" id="IPR003131">
    <property type="entry name" value="T1-type_BTB"/>
</dbReference>
<protein>
    <recommendedName>
        <fullName evidence="2">BTB domain-containing protein</fullName>
    </recommendedName>
</protein>
<dbReference type="InterPro" id="IPR011333">
    <property type="entry name" value="SKP1/BTB/POZ_sf"/>
</dbReference>
<dbReference type="SUPFAM" id="SSF54695">
    <property type="entry name" value="POZ domain"/>
    <property type="match status" value="1"/>
</dbReference>
<dbReference type="GO" id="GO:0051260">
    <property type="term" value="P:protein homooligomerization"/>
    <property type="evidence" value="ECO:0007669"/>
    <property type="project" value="InterPro"/>
</dbReference>
<reference evidence="3" key="1">
    <citation type="submission" date="2022-08" db="EMBL/GenBank/DDBJ databases">
        <authorList>
            <person name="Gutierrez-Valencia J."/>
        </authorList>
    </citation>
    <scope>NUCLEOTIDE SEQUENCE</scope>
</reference>
<dbReference type="EMBL" id="CAMGYJ010000005">
    <property type="protein sequence ID" value="CAI0424317.1"/>
    <property type="molecule type" value="Genomic_DNA"/>
</dbReference>
<dbReference type="SMART" id="SM00225">
    <property type="entry name" value="BTB"/>
    <property type="match status" value="1"/>
</dbReference>
<comment type="pathway">
    <text evidence="1">Protein modification; protein ubiquitination.</text>
</comment>